<name>A0A5B7G3N5_PORTR</name>
<evidence type="ECO:0000256" key="2">
    <source>
        <dbReference type="ARBA" id="ARBA00013064"/>
    </source>
</evidence>
<dbReference type="OrthoDB" id="9450131at2759"/>
<evidence type="ECO:0000313" key="8">
    <source>
        <dbReference type="EMBL" id="MPC52159.1"/>
    </source>
</evidence>
<dbReference type="SUPFAM" id="SSF52799">
    <property type="entry name" value="(Phosphotyrosine protein) phosphatases II"/>
    <property type="match status" value="1"/>
</dbReference>
<evidence type="ECO:0000256" key="6">
    <source>
        <dbReference type="ARBA" id="ARBA00023136"/>
    </source>
</evidence>
<dbReference type="InterPro" id="IPR051985">
    <property type="entry name" value="NR_tyrosine_phosphatase"/>
</dbReference>
<dbReference type="EMBL" id="VSRR010010668">
    <property type="protein sequence ID" value="MPC52159.1"/>
    <property type="molecule type" value="Genomic_DNA"/>
</dbReference>
<dbReference type="GO" id="GO:0005737">
    <property type="term" value="C:cytoplasm"/>
    <property type="evidence" value="ECO:0007669"/>
    <property type="project" value="TreeGrafter"/>
</dbReference>
<dbReference type="GO" id="GO:0070373">
    <property type="term" value="P:negative regulation of ERK1 and ERK2 cascade"/>
    <property type="evidence" value="ECO:0007669"/>
    <property type="project" value="TreeGrafter"/>
</dbReference>
<keyword evidence="4" id="KW-0378">Hydrolase</keyword>
<gene>
    <name evidence="8" type="primary">Ptpn1</name>
    <name evidence="8" type="ORF">E2C01_046021</name>
</gene>
<comment type="caution">
    <text evidence="8">The sequence shown here is derived from an EMBL/GenBank/DDBJ whole genome shotgun (WGS) entry which is preliminary data.</text>
</comment>
<evidence type="ECO:0000259" key="7">
    <source>
        <dbReference type="Pfam" id="PF00102"/>
    </source>
</evidence>
<dbReference type="EC" id="3.1.3.48" evidence="2"/>
<keyword evidence="9" id="KW-1185">Reference proteome</keyword>
<dbReference type="GO" id="GO:0012505">
    <property type="term" value="C:endomembrane system"/>
    <property type="evidence" value="ECO:0007669"/>
    <property type="project" value="UniProtKB-SubCell"/>
</dbReference>
<evidence type="ECO:0000256" key="4">
    <source>
        <dbReference type="ARBA" id="ARBA00022801"/>
    </source>
</evidence>
<comment type="subcellular location">
    <subcellularLocation>
        <location evidence="1">Endomembrane system</location>
    </subcellularLocation>
</comment>
<protein>
    <recommendedName>
        <fullName evidence="2">protein-tyrosine-phosphatase</fullName>
        <ecNumber evidence="2">3.1.3.48</ecNumber>
    </recommendedName>
</protein>
<keyword evidence="3" id="KW-0597">Phosphoprotein</keyword>
<evidence type="ECO:0000256" key="5">
    <source>
        <dbReference type="ARBA" id="ARBA00022912"/>
    </source>
</evidence>
<keyword evidence="8" id="KW-0675">Receptor</keyword>
<dbReference type="InterPro" id="IPR029021">
    <property type="entry name" value="Prot-tyrosine_phosphatase-like"/>
</dbReference>
<organism evidence="8 9">
    <name type="scientific">Portunus trituberculatus</name>
    <name type="common">Swimming crab</name>
    <name type="synonym">Neptunus trituberculatus</name>
    <dbReference type="NCBI Taxonomy" id="210409"/>
    <lineage>
        <taxon>Eukaryota</taxon>
        <taxon>Metazoa</taxon>
        <taxon>Ecdysozoa</taxon>
        <taxon>Arthropoda</taxon>
        <taxon>Crustacea</taxon>
        <taxon>Multicrustacea</taxon>
        <taxon>Malacostraca</taxon>
        <taxon>Eumalacostraca</taxon>
        <taxon>Eucarida</taxon>
        <taxon>Decapoda</taxon>
        <taxon>Pleocyemata</taxon>
        <taxon>Brachyura</taxon>
        <taxon>Eubrachyura</taxon>
        <taxon>Portunoidea</taxon>
        <taxon>Portunidae</taxon>
        <taxon>Portuninae</taxon>
        <taxon>Portunus</taxon>
    </lineage>
</organism>
<evidence type="ECO:0000313" key="9">
    <source>
        <dbReference type="Proteomes" id="UP000324222"/>
    </source>
</evidence>
<dbReference type="Gene3D" id="3.90.190.10">
    <property type="entry name" value="Protein tyrosine phosphatase superfamily"/>
    <property type="match status" value="1"/>
</dbReference>
<dbReference type="Pfam" id="PF00102">
    <property type="entry name" value="Y_phosphatase"/>
    <property type="match status" value="1"/>
</dbReference>
<reference evidence="8 9" key="1">
    <citation type="submission" date="2019-05" db="EMBL/GenBank/DDBJ databases">
        <title>Another draft genome of Portunus trituberculatus and its Hox gene families provides insights of decapod evolution.</title>
        <authorList>
            <person name="Jeong J.-H."/>
            <person name="Song I."/>
            <person name="Kim S."/>
            <person name="Choi T."/>
            <person name="Kim D."/>
            <person name="Ryu S."/>
            <person name="Kim W."/>
        </authorList>
    </citation>
    <scope>NUCLEOTIDE SEQUENCE [LARGE SCALE GENOMIC DNA]</scope>
    <source>
        <tissue evidence="8">Muscle</tissue>
    </source>
</reference>
<evidence type="ECO:0000256" key="1">
    <source>
        <dbReference type="ARBA" id="ARBA00004308"/>
    </source>
</evidence>
<dbReference type="GO" id="GO:0046426">
    <property type="term" value="P:negative regulation of receptor signaling pathway via JAK-STAT"/>
    <property type="evidence" value="ECO:0007669"/>
    <property type="project" value="TreeGrafter"/>
</dbReference>
<dbReference type="GO" id="GO:0004726">
    <property type="term" value="F:non-membrane spanning protein tyrosine phosphatase activity"/>
    <property type="evidence" value="ECO:0007669"/>
    <property type="project" value="TreeGrafter"/>
</dbReference>
<keyword evidence="6" id="KW-0472">Membrane</keyword>
<dbReference type="GO" id="GO:0005634">
    <property type="term" value="C:nucleus"/>
    <property type="evidence" value="ECO:0007669"/>
    <property type="project" value="TreeGrafter"/>
</dbReference>
<dbReference type="AlphaFoldDB" id="A0A5B7G3N5"/>
<dbReference type="InterPro" id="IPR000242">
    <property type="entry name" value="PTP_cat"/>
</dbReference>
<sequence length="76" mass="8741">MNEDRKLSKGLCGSGQGKVVDVLMDMRRQRMGLIQTHDQLRFSYQAIVYGAHKLVEVNGKVCDQQNCFKIGFCKRY</sequence>
<dbReference type="PANTHER" id="PTHR46047">
    <property type="entry name" value="TYROSINE-PROTEIN PHOSPHATASE NON-RECEPTOR TYPE 61F"/>
    <property type="match status" value="1"/>
</dbReference>
<keyword evidence="5" id="KW-0904">Protein phosphatase</keyword>
<evidence type="ECO:0000256" key="3">
    <source>
        <dbReference type="ARBA" id="ARBA00022553"/>
    </source>
</evidence>
<accession>A0A5B7G3N5</accession>
<proteinExistence type="predicted"/>
<dbReference type="GO" id="GO:0019901">
    <property type="term" value="F:protein kinase binding"/>
    <property type="evidence" value="ECO:0007669"/>
    <property type="project" value="TreeGrafter"/>
</dbReference>
<dbReference type="PANTHER" id="PTHR46047:SF3">
    <property type="entry name" value="TYROSINE-PROTEIN PHOSPHATASE NON-RECEPTOR TYPE 61F"/>
    <property type="match status" value="1"/>
</dbReference>
<dbReference type="Proteomes" id="UP000324222">
    <property type="component" value="Unassembled WGS sequence"/>
</dbReference>
<feature type="domain" description="Tyrosine-protein phosphatase" evidence="7">
    <location>
        <begin position="17"/>
        <end position="48"/>
    </location>
</feature>